<keyword evidence="2 5" id="KW-0812">Transmembrane</keyword>
<keyword evidence="3 5" id="KW-1133">Transmembrane helix</keyword>
<gene>
    <name evidence="6" type="ORF">JFN93_02170</name>
</gene>
<dbReference type="AlphaFoldDB" id="A0A8J7JDC0"/>
<organism evidence="6 7">
    <name type="scientific">Geomesophilobacter sediminis</name>
    <dbReference type="NCBI Taxonomy" id="2798584"/>
    <lineage>
        <taxon>Bacteria</taxon>
        <taxon>Pseudomonadati</taxon>
        <taxon>Thermodesulfobacteriota</taxon>
        <taxon>Desulfuromonadia</taxon>
        <taxon>Geobacterales</taxon>
        <taxon>Geobacteraceae</taxon>
        <taxon>Geomesophilobacter</taxon>
    </lineage>
</organism>
<dbReference type="InterPro" id="IPR007318">
    <property type="entry name" value="Phopholipid_MeTrfase"/>
</dbReference>
<evidence type="ECO:0000256" key="3">
    <source>
        <dbReference type="ARBA" id="ARBA00022989"/>
    </source>
</evidence>
<keyword evidence="4 5" id="KW-0472">Membrane</keyword>
<feature type="transmembrane region" description="Helical" evidence="5">
    <location>
        <begin position="28"/>
        <end position="50"/>
    </location>
</feature>
<sequence>MQFLLLLLLFFAPRETASIPLWSERWKAASLVVAGLLIGVGLTFGISAALRLGRNLTPLPRPKESGKLVETGPYGLVRHPIYTGVICMAYGWSVLAMSWLTIGYATVIFVFLDIKSRREERWLVEQYPGYEEYRKRVRRLIPFVY</sequence>
<protein>
    <submittedName>
        <fullName evidence="6">Isoprenylcysteine carboxylmethyltransferase family protein</fullName>
    </submittedName>
</protein>
<accession>A0A8J7JDC0</accession>
<dbReference type="InterPro" id="IPR052527">
    <property type="entry name" value="Metal_cation-efflux_comp"/>
</dbReference>
<evidence type="ECO:0000256" key="5">
    <source>
        <dbReference type="SAM" id="Phobius"/>
    </source>
</evidence>
<proteinExistence type="predicted"/>
<dbReference type="GO" id="GO:0012505">
    <property type="term" value="C:endomembrane system"/>
    <property type="evidence" value="ECO:0007669"/>
    <property type="project" value="UniProtKB-SubCell"/>
</dbReference>
<feature type="transmembrane region" description="Helical" evidence="5">
    <location>
        <begin position="97"/>
        <end position="114"/>
    </location>
</feature>
<dbReference type="EMBL" id="JAEMHM010000002">
    <property type="protein sequence ID" value="MBJ6723504.1"/>
    <property type="molecule type" value="Genomic_DNA"/>
</dbReference>
<dbReference type="Pfam" id="PF04191">
    <property type="entry name" value="PEMT"/>
    <property type="match status" value="1"/>
</dbReference>
<evidence type="ECO:0000256" key="4">
    <source>
        <dbReference type="ARBA" id="ARBA00023136"/>
    </source>
</evidence>
<comment type="caution">
    <text evidence="6">The sequence shown here is derived from an EMBL/GenBank/DDBJ whole genome shotgun (WGS) entry which is preliminary data.</text>
</comment>
<dbReference type="Proteomes" id="UP000636888">
    <property type="component" value="Unassembled WGS sequence"/>
</dbReference>
<dbReference type="Gene3D" id="1.20.120.1630">
    <property type="match status" value="1"/>
</dbReference>
<keyword evidence="7" id="KW-1185">Reference proteome</keyword>
<comment type="subcellular location">
    <subcellularLocation>
        <location evidence="1">Endomembrane system</location>
        <topology evidence="1">Multi-pass membrane protein</topology>
    </subcellularLocation>
</comment>
<name>A0A8J7JDC0_9BACT</name>
<dbReference type="PANTHER" id="PTHR43847:SF1">
    <property type="entry name" value="BLL3993 PROTEIN"/>
    <property type="match status" value="1"/>
</dbReference>
<evidence type="ECO:0000256" key="2">
    <source>
        <dbReference type="ARBA" id="ARBA00022692"/>
    </source>
</evidence>
<evidence type="ECO:0000256" key="1">
    <source>
        <dbReference type="ARBA" id="ARBA00004127"/>
    </source>
</evidence>
<evidence type="ECO:0000313" key="7">
    <source>
        <dbReference type="Proteomes" id="UP000636888"/>
    </source>
</evidence>
<dbReference type="PANTHER" id="PTHR43847">
    <property type="entry name" value="BLL3993 PROTEIN"/>
    <property type="match status" value="1"/>
</dbReference>
<evidence type="ECO:0000313" key="6">
    <source>
        <dbReference type="EMBL" id="MBJ6723504.1"/>
    </source>
</evidence>
<reference evidence="6" key="1">
    <citation type="submission" date="2020-12" db="EMBL/GenBank/DDBJ databases">
        <title>Geomonas sp. Red875, isolated from river sediment.</title>
        <authorList>
            <person name="Xu Z."/>
            <person name="Zhang Z."/>
            <person name="Masuda Y."/>
            <person name="Itoh H."/>
            <person name="Senoo K."/>
        </authorList>
    </citation>
    <scope>NUCLEOTIDE SEQUENCE</scope>
    <source>
        <strain evidence="6">Red875</strain>
    </source>
</reference>